<dbReference type="STRING" id="2034155.BMI79_00285"/>
<name>A0A1S8CNC8_9GAMM</name>
<dbReference type="Pfam" id="PF07233">
    <property type="entry name" value="DUF1425"/>
    <property type="match status" value="1"/>
</dbReference>
<protein>
    <recommendedName>
        <fullName evidence="4">DUF1425 domain-containing protein</fullName>
    </recommendedName>
</protein>
<gene>
    <name evidence="2" type="ORF">BMI79_00285</name>
</gene>
<organism evidence="2 3">
    <name type="scientific">Serratia oryzae</name>
    <dbReference type="NCBI Taxonomy" id="2034155"/>
    <lineage>
        <taxon>Bacteria</taxon>
        <taxon>Pseudomonadati</taxon>
        <taxon>Pseudomonadota</taxon>
        <taxon>Gammaproteobacteria</taxon>
        <taxon>Enterobacterales</taxon>
        <taxon>Yersiniaceae</taxon>
        <taxon>Serratia</taxon>
    </lineage>
</organism>
<evidence type="ECO:0000256" key="1">
    <source>
        <dbReference type="SAM" id="SignalP"/>
    </source>
</evidence>
<evidence type="ECO:0008006" key="4">
    <source>
        <dbReference type="Google" id="ProtNLM"/>
    </source>
</evidence>
<reference evidence="2 3" key="1">
    <citation type="submission" date="2016-11" db="EMBL/GenBank/DDBJ databases">
        <title>Rahnella oryzae sp. nov., isolated from rice root.</title>
        <authorList>
            <person name="Zhang X.-X."/>
            <person name="Zhang J."/>
        </authorList>
    </citation>
    <scope>NUCLEOTIDE SEQUENCE [LARGE SCALE GENOMIC DNA]</scope>
    <source>
        <strain evidence="2 3">J11-6</strain>
    </source>
</reference>
<dbReference type="EMBL" id="MOXD01000001">
    <property type="protein sequence ID" value="OMQ26805.1"/>
    <property type="molecule type" value="Genomic_DNA"/>
</dbReference>
<dbReference type="Proteomes" id="UP000216021">
    <property type="component" value="Unassembled WGS sequence"/>
</dbReference>
<comment type="caution">
    <text evidence="2">The sequence shown here is derived from an EMBL/GenBank/DDBJ whole genome shotgun (WGS) entry which is preliminary data.</text>
</comment>
<feature type="chain" id="PRO_5012684405" description="DUF1425 domain-containing protein" evidence="1">
    <location>
        <begin position="31"/>
        <end position="129"/>
    </location>
</feature>
<dbReference type="OrthoDB" id="5616034at2"/>
<keyword evidence="3" id="KW-1185">Reference proteome</keyword>
<accession>A0A1S8CNC8</accession>
<sequence length="129" mass="14107">MRYPQTLRCLMALVLPAVMLMGCSSPQGIAVNERQTVVMDSSVLTAGIVTDHPSITTTSAGVRAASVVSNSQNTPVTIHYRFYWYDPQGLDILPVEQPRTVTIAANSGVEVYSLNGNFDAKRARLYLFL</sequence>
<dbReference type="CDD" id="cd09030">
    <property type="entry name" value="DUF1425"/>
    <property type="match status" value="1"/>
</dbReference>
<keyword evidence="1" id="KW-0732">Signal</keyword>
<proteinExistence type="predicted"/>
<dbReference type="InterPro" id="IPR010824">
    <property type="entry name" value="DUF1425"/>
</dbReference>
<dbReference type="RefSeq" id="WP_076939847.1">
    <property type="nucleotide sequence ID" value="NZ_MOXD01000001.1"/>
</dbReference>
<dbReference type="PROSITE" id="PS51257">
    <property type="entry name" value="PROKAR_LIPOPROTEIN"/>
    <property type="match status" value="1"/>
</dbReference>
<dbReference type="AlphaFoldDB" id="A0A1S8CNC8"/>
<dbReference type="Gene3D" id="2.60.40.3230">
    <property type="match status" value="1"/>
</dbReference>
<evidence type="ECO:0000313" key="2">
    <source>
        <dbReference type="EMBL" id="OMQ26805.1"/>
    </source>
</evidence>
<dbReference type="InterPro" id="IPR038483">
    <property type="entry name" value="YcfL-like_sf"/>
</dbReference>
<evidence type="ECO:0000313" key="3">
    <source>
        <dbReference type="Proteomes" id="UP000216021"/>
    </source>
</evidence>
<feature type="signal peptide" evidence="1">
    <location>
        <begin position="1"/>
        <end position="30"/>
    </location>
</feature>